<dbReference type="EMBL" id="CADEAL010000557">
    <property type="protein sequence ID" value="CAB1422038.1"/>
    <property type="molecule type" value="Genomic_DNA"/>
</dbReference>
<name>A0A9N7U2B6_PLEPL</name>
<dbReference type="Proteomes" id="UP001153269">
    <property type="component" value="Unassembled WGS sequence"/>
</dbReference>
<keyword evidence="2" id="KW-1185">Reference proteome</keyword>
<gene>
    <name evidence="1" type="ORF">PLEPLA_LOCUS9927</name>
</gene>
<evidence type="ECO:0000313" key="1">
    <source>
        <dbReference type="EMBL" id="CAB1422038.1"/>
    </source>
</evidence>
<comment type="caution">
    <text evidence="1">The sequence shown here is derived from an EMBL/GenBank/DDBJ whole genome shotgun (WGS) entry which is preliminary data.</text>
</comment>
<accession>A0A9N7U2B6</accession>
<sequence>MREAVWLWVDPGACKECLLWGADAENPHLYSLLRGTSHQPHPPTGTWGAVGLLGDPAASKRLLVWVVDVGEGALTAEASLSSLLRGTSHLQFRLCRSLQSLSRAGGSQQTPLWFRHWRASQVPAPVPVPRRRVPADTTLVPASEVLAVHAPFPALIRVPRRRVPADAILVPGAYLLSLRTLPLSGHGAAIPSLRTLPLSGHGAANPSLRTRPLSGHGSSLPSLRTLPLSGHGATFLCLRTMSLRDRAT</sequence>
<dbReference type="AlphaFoldDB" id="A0A9N7U2B6"/>
<reference evidence="1" key="1">
    <citation type="submission" date="2020-03" db="EMBL/GenBank/DDBJ databases">
        <authorList>
            <person name="Weist P."/>
        </authorList>
    </citation>
    <scope>NUCLEOTIDE SEQUENCE</scope>
</reference>
<protein>
    <submittedName>
        <fullName evidence="1">Uncharacterized protein</fullName>
    </submittedName>
</protein>
<evidence type="ECO:0000313" key="2">
    <source>
        <dbReference type="Proteomes" id="UP001153269"/>
    </source>
</evidence>
<organism evidence="1 2">
    <name type="scientific">Pleuronectes platessa</name>
    <name type="common">European plaice</name>
    <dbReference type="NCBI Taxonomy" id="8262"/>
    <lineage>
        <taxon>Eukaryota</taxon>
        <taxon>Metazoa</taxon>
        <taxon>Chordata</taxon>
        <taxon>Craniata</taxon>
        <taxon>Vertebrata</taxon>
        <taxon>Euteleostomi</taxon>
        <taxon>Actinopterygii</taxon>
        <taxon>Neopterygii</taxon>
        <taxon>Teleostei</taxon>
        <taxon>Neoteleostei</taxon>
        <taxon>Acanthomorphata</taxon>
        <taxon>Carangaria</taxon>
        <taxon>Pleuronectiformes</taxon>
        <taxon>Pleuronectoidei</taxon>
        <taxon>Pleuronectidae</taxon>
        <taxon>Pleuronectes</taxon>
    </lineage>
</organism>
<proteinExistence type="predicted"/>